<evidence type="ECO:0000256" key="1">
    <source>
        <dbReference type="SAM" id="MobiDB-lite"/>
    </source>
</evidence>
<dbReference type="OrthoDB" id="42298at2157"/>
<evidence type="ECO:0000313" key="3">
    <source>
        <dbReference type="Proteomes" id="UP000292580"/>
    </source>
</evidence>
<organism evidence="2 3">
    <name type="scientific">Methanofollis fontis</name>
    <dbReference type="NCBI Taxonomy" id="2052832"/>
    <lineage>
        <taxon>Archaea</taxon>
        <taxon>Methanobacteriati</taxon>
        <taxon>Methanobacteriota</taxon>
        <taxon>Stenosarchaea group</taxon>
        <taxon>Methanomicrobia</taxon>
        <taxon>Methanomicrobiales</taxon>
        <taxon>Methanomicrobiaceae</taxon>
        <taxon>Methanofollis</taxon>
    </lineage>
</organism>
<dbReference type="RefSeq" id="WP_130646817.1">
    <property type="nucleotide sequence ID" value="NZ_PGCL01000002.1"/>
</dbReference>
<name>A0A483CS07_9EURY</name>
<protein>
    <submittedName>
        <fullName evidence="2">Type I-B CRISPR-associated protein Cas7/Csh2</fullName>
    </submittedName>
</protein>
<sequence>METKTETIKNRSELIFLYDIKWGNPNGDPMDENRPRFDEERSVAIVTDVRLKRTVRDYLQDVKGQILWVSGDPVTPKKRAEELQITSVEDAVSKCIDVRLFGVVIPAEGRGTSESSLTGPVQFRFGRTLNKTRPVYMQGTAAFASDEKDKQRSFRDDHMIPYGLIAFYGIINQNAAKATGMSDEDRDALLDGIWNGTRNLITRSKMEQLPRFLLNVVYKEGNYHIGELDAGITISVAMPEEDVRSIAELTLNFDGLAATLVGAKDQIERIEYRYDKRIQSAAEFVEIMENEKITVEELIDKKSDLSSEQEKGEKDAGIAKNETPEA</sequence>
<accession>A0A483CS07</accession>
<feature type="compositionally biased region" description="Basic and acidic residues" evidence="1">
    <location>
        <begin position="300"/>
        <end position="317"/>
    </location>
</feature>
<keyword evidence="3" id="KW-1185">Reference proteome</keyword>
<dbReference type="AlphaFoldDB" id="A0A483CS07"/>
<proteinExistence type="predicted"/>
<dbReference type="Proteomes" id="UP000292580">
    <property type="component" value="Unassembled WGS sequence"/>
</dbReference>
<dbReference type="InterPro" id="IPR013419">
    <property type="entry name" value="CRISPR-assoc_prot_Cas7/Csh2"/>
</dbReference>
<dbReference type="InterPro" id="IPR006482">
    <property type="entry name" value="Cas7_Csh2/Csh2"/>
</dbReference>
<dbReference type="Pfam" id="PF05107">
    <property type="entry name" value="Cas_Cas7"/>
    <property type="match status" value="1"/>
</dbReference>
<reference evidence="2 3" key="1">
    <citation type="submission" date="2017-11" db="EMBL/GenBank/DDBJ databases">
        <title>Isolation and Characterization of Methanofollis Species from Methane Seep Offshore SW Taiwan.</title>
        <authorList>
            <person name="Teng N.-H."/>
            <person name="Lai M.-C."/>
            <person name="Chen S.-C."/>
        </authorList>
    </citation>
    <scope>NUCLEOTIDE SEQUENCE [LARGE SCALE GENOMIC DNA]</scope>
    <source>
        <strain evidence="2 3">FWC-SCC2</strain>
    </source>
</reference>
<dbReference type="NCBIfam" id="TIGR02590">
    <property type="entry name" value="cas_Csh2"/>
    <property type="match status" value="1"/>
</dbReference>
<gene>
    <name evidence="2" type="primary">cas7b</name>
    <name evidence="2" type="ORF">CUJ86_06910</name>
</gene>
<dbReference type="NCBIfam" id="TIGR01595">
    <property type="entry name" value="cas_CT1132"/>
    <property type="match status" value="1"/>
</dbReference>
<comment type="caution">
    <text evidence="2">The sequence shown here is derived from an EMBL/GenBank/DDBJ whole genome shotgun (WGS) entry which is preliminary data.</text>
</comment>
<dbReference type="GO" id="GO:0043571">
    <property type="term" value="P:maintenance of CRISPR repeat elements"/>
    <property type="evidence" value="ECO:0007669"/>
    <property type="project" value="InterPro"/>
</dbReference>
<evidence type="ECO:0000313" key="2">
    <source>
        <dbReference type="EMBL" id="TAJ45001.1"/>
    </source>
</evidence>
<dbReference type="EMBL" id="PGCL01000002">
    <property type="protein sequence ID" value="TAJ45001.1"/>
    <property type="molecule type" value="Genomic_DNA"/>
</dbReference>
<feature type="region of interest" description="Disordered" evidence="1">
    <location>
        <begin position="300"/>
        <end position="326"/>
    </location>
</feature>